<dbReference type="InterPro" id="IPR013641">
    <property type="entry name" value="KTI12/PSTK"/>
</dbReference>
<protein>
    <recommendedName>
        <fullName evidence="4">Protein KTI12 homolog</fullName>
    </recommendedName>
</protein>
<organism evidence="5">
    <name type="scientific">Oppiella nova</name>
    <dbReference type="NCBI Taxonomy" id="334625"/>
    <lineage>
        <taxon>Eukaryota</taxon>
        <taxon>Metazoa</taxon>
        <taxon>Ecdysozoa</taxon>
        <taxon>Arthropoda</taxon>
        <taxon>Chelicerata</taxon>
        <taxon>Arachnida</taxon>
        <taxon>Acari</taxon>
        <taxon>Acariformes</taxon>
        <taxon>Sarcoptiformes</taxon>
        <taxon>Oribatida</taxon>
        <taxon>Brachypylina</taxon>
        <taxon>Oppioidea</taxon>
        <taxon>Oppiidae</taxon>
        <taxon>Oppiella</taxon>
    </lineage>
</organism>
<dbReference type="Gene3D" id="3.40.50.300">
    <property type="entry name" value="P-loop containing nucleotide triphosphate hydrolases"/>
    <property type="match status" value="1"/>
</dbReference>
<dbReference type="InterPro" id="IPR027417">
    <property type="entry name" value="P-loop_NTPase"/>
</dbReference>
<dbReference type="Pfam" id="PF08433">
    <property type="entry name" value="KTI12"/>
    <property type="match status" value="1"/>
</dbReference>
<evidence type="ECO:0000256" key="2">
    <source>
        <dbReference type="ARBA" id="ARBA00022840"/>
    </source>
</evidence>
<keyword evidence="2" id="KW-0067">ATP-binding</keyword>
<keyword evidence="6" id="KW-1185">Reference proteome</keyword>
<accession>A0A7R9L8Q8</accession>
<evidence type="ECO:0000256" key="1">
    <source>
        <dbReference type="ARBA" id="ARBA00022741"/>
    </source>
</evidence>
<dbReference type="SUPFAM" id="SSF52540">
    <property type="entry name" value="P-loop containing nucleoside triphosphate hydrolases"/>
    <property type="match status" value="1"/>
</dbReference>
<dbReference type="Proteomes" id="UP000728032">
    <property type="component" value="Unassembled WGS sequence"/>
</dbReference>
<keyword evidence="1" id="KW-0547">Nucleotide-binding</keyword>
<dbReference type="GO" id="GO:0005524">
    <property type="term" value="F:ATP binding"/>
    <property type="evidence" value="ECO:0007669"/>
    <property type="project" value="UniProtKB-KW"/>
</dbReference>
<comment type="similarity">
    <text evidence="3">Belongs to the KTI12 family.</text>
</comment>
<evidence type="ECO:0000256" key="4">
    <source>
        <dbReference type="ARBA" id="ARBA00026170"/>
    </source>
</evidence>
<sequence>MPLIVMCGIPLSGKTYQTNRLKEYFEEKHNLKPIIISSDTKLKEIKRNVLFGDSKMERELRGWLKSEVERHLVADNLVVLDANNYIKGFRYELYCSSKERKTTHCVIEVVVTDEDIAWKRNIDSAEDPSLDSYDRQTFDALVQRYEKPQTTSRWDSPLFVIDGSSHDMPFDDINAALYQRQAPKPNLSTQSPALSSTNCLYELDSKTQQVVRDVHKCIQSGQLKNIVIPDSRQTLNLNKSLSAAELNKMRRLFISYTKLHPISDDQMIGTLFVQFINKSV</sequence>
<reference evidence="5" key="1">
    <citation type="submission" date="2020-11" db="EMBL/GenBank/DDBJ databases">
        <authorList>
            <person name="Tran Van P."/>
        </authorList>
    </citation>
    <scope>NUCLEOTIDE SEQUENCE</scope>
</reference>
<gene>
    <name evidence="5" type="ORF">ONB1V03_LOCUS650</name>
</gene>
<dbReference type="EMBL" id="OC914879">
    <property type="protein sequence ID" value="CAD7637161.1"/>
    <property type="molecule type" value="Genomic_DNA"/>
</dbReference>
<evidence type="ECO:0000256" key="3">
    <source>
        <dbReference type="ARBA" id="ARBA00025768"/>
    </source>
</evidence>
<dbReference type="EMBL" id="CAJPVJ010000054">
    <property type="protein sequence ID" value="CAG2159781.1"/>
    <property type="molecule type" value="Genomic_DNA"/>
</dbReference>
<proteinExistence type="inferred from homology"/>
<evidence type="ECO:0000313" key="6">
    <source>
        <dbReference type="Proteomes" id="UP000728032"/>
    </source>
</evidence>
<dbReference type="AlphaFoldDB" id="A0A7R9L8Q8"/>
<dbReference type="OrthoDB" id="9972657at2759"/>
<dbReference type="PANTHER" id="PTHR12435">
    <property type="match status" value="1"/>
</dbReference>
<evidence type="ECO:0000313" key="5">
    <source>
        <dbReference type="EMBL" id="CAD7637161.1"/>
    </source>
</evidence>
<name>A0A7R9L8Q8_9ACAR</name>